<feature type="transmembrane region" description="Helical" evidence="6">
    <location>
        <begin position="60"/>
        <end position="79"/>
    </location>
</feature>
<evidence type="ECO:0000256" key="2">
    <source>
        <dbReference type="ARBA" id="ARBA00022475"/>
    </source>
</evidence>
<evidence type="ECO:0000259" key="7">
    <source>
        <dbReference type="Pfam" id="PF06271"/>
    </source>
</evidence>
<evidence type="ECO:0000256" key="6">
    <source>
        <dbReference type="SAM" id="Phobius"/>
    </source>
</evidence>
<dbReference type="RefSeq" id="WP_188990895.1">
    <property type="nucleotide sequence ID" value="NZ_BMHP01000001.1"/>
</dbReference>
<reference evidence="8" key="1">
    <citation type="journal article" date="2014" name="Int. J. Syst. Evol. Microbiol.">
        <title>Complete genome sequence of Corynebacterium casei LMG S-19264T (=DSM 44701T), isolated from a smear-ripened cheese.</title>
        <authorList>
            <consortium name="US DOE Joint Genome Institute (JGI-PGF)"/>
            <person name="Walter F."/>
            <person name="Albersmeier A."/>
            <person name="Kalinowski J."/>
            <person name="Ruckert C."/>
        </authorList>
    </citation>
    <scope>NUCLEOTIDE SEQUENCE</scope>
    <source>
        <strain evidence="8">CGMCC 1.15178</strain>
    </source>
</reference>
<evidence type="ECO:0000256" key="1">
    <source>
        <dbReference type="ARBA" id="ARBA00004651"/>
    </source>
</evidence>
<protein>
    <recommendedName>
        <fullName evidence="7">RDD domain-containing protein</fullName>
    </recommendedName>
</protein>
<feature type="domain" description="RDD" evidence="7">
    <location>
        <begin position="10"/>
        <end position="170"/>
    </location>
</feature>
<dbReference type="Pfam" id="PF06271">
    <property type="entry name" value="RDD"/>
    <property type="match status" value="1"/>
</dbReference>
<sequence>MLEHGKFHTVSFGTRIAAFLWDYLMIAGYIIVLVGISFVARPLLVPLFTTNPLQAEFTGFLFITLPVYLYFALCEGSKFHATWGKRKMGIVVTGNNGQSIGLCTSLFRSALKFMPWELAHFTIWHMVIHSGYADSVIYSLLAAVYGLVLIYLISPLWSKNKQTVYDFLAGTVIRSGD</sequence>
<dbReference type="AlphaFoldDB" id="A0A916YSX0"/>
<feature type="transmembrane region" description="Helical" evidence="6">
    <location>
        <begin position="20"/>
        <end position="40"/>
    </location>
</feature>
<keyword evidence="2" id="KW-1003">Cell membrane</keyword>
<evidence type="ECO:0000313" key="8">
    <source>
        <dbReference type="EMBL" id="GGD59670.1"/>
    </source>
</evidence>
<dbReference type="PANTHER" id="PTHR36115">
    <property type="entry name" value="PROLINE-RICH ANTIGEN HOMOLOG-RELATED"/>
    <property type="match status" value="1"/>
</dbReference>
<reference evidence="8" key="2">
    <citation type="submission" date="2020-09" db="EMBL/GenBank/DDBJ databases">
        <authorList>
            <person name="Sun Q."/>
            <person name="Zhou Y."/>
        </authorList>
    </citation>
    <scope>NUCLEOTIDE SEQUENCE</scope>
    <source>
        <strain evidence="8">CGMCC 1.15178</strain>
    </source>
</reference>
<keyword evidence="4 6" id="KW-1133">Transmembrane helix</keyword>
<evidence type="ECO:0000313" key="9">
    <source>
        <dbReference type="Proteomes" id="UP000612456"/>
    </source>
</evidence>
<dbReference type="InterPro" id="IPR010432">
    <property type="entry name" value="RDD"/>
</dbReference>
<evidence type="ECO:0000256" key="5">
    <source>
        <dbReference type="ARBA" id="ARBA00023136"/>
    </source>
</evidence>
<gene>
    <name evidence="8" type="ORF">GCM10010911_16850</name>
</gene>
<dbReference type="GO" id="GO:0005886">
    <property type="term" value="C:plasma membrane"/>
    <property type="evidence" value="ECO:0007669"/>
    <property type="project" value="UniProtKB-SubCell"/>
</dbReference>
<keyword evidence="5 6" id="KW-0472">Membrane</keyword>
<feature type="transmembrane region" description="Helical" evidence="6">
    <location>
        <begin position="136"/>
        <end position="157"/>
    </location>
</feature>
<dbReference type="EMBL" id="BMHP01000001">
    <property type="protein sequence ID" value="GGD59670.1"/>
    <property type="molecule type" value="Genomic_DNA"/>
</dbReference>
<keyword evidence="3 6" id="KW-0812">Transmembrane</keyword>
<organism evidence="8 9">
    <name type="scientific">Paenibacillus nasutitermitis</name>
    <dbReference type="NCBI Taxonomy" id="1652958"/>
    <lineage>
        <taxon>Bacteria</taxon>
        <taxon>Bacillati</taxon>
        <taxon>Bacillota</taxon>
        <taxon>Bacilli</taxon>
        <taxon>Bacillales</taxon>
        <taxon>Paenibacillaceae</taxon>
        <taxon>Paenibacillus</taxon>
    </lineage>
</organism>
<keyword evidence="9" id="KW-1185">Reference proteome</keyword>
<comment type="caution">
    <text evidence="8">The sequence shown here is derived from an EMBL/GenBank/DDBJ whole genome shotgun (WGS) entry which is preliminary data.</text>
</comment>
<accession>A0A916YSX0</accession>
<proteinExistence type="predicted"/>
<evidence type="ECO:0000256" key="3">
    <source>
        <dbReference type="ARBA" id="ARBA00022692"/>
    </source>
</evidence>
<dbReference type="InterPro" id="IPR051791">
    <property type="entry name" value="Pra-immunoreactive"/>
</dbReference>
<dbReference type="Proteomes" id="UP000612456">
    <property type="component" value="Unassembled WGS sequence"/>
</dbReference>
<name>A0A916YSX0_9BACL</name>
<comment type="subcellular location">
    <subcellularLocation>
        <location evidence="1">Cell membrane</location>
        <topology evidence="1">Multi-pass membrane protein</topology>
    </subcellularLocation>
</comment>
<evidence type="ECO:0000256" key="4">
    <source>
        <dbReference type="ARBA" id="ARBA00022989"/>
    </source>
</evidence>